<dbReference type="AlphaFoldDB" id="A0A388T2X7"/>
<reference evidence="1 2" key="1">
    <citation type="submission" date="2018-07" db="EMBL/GenBank/DDBJ databases">
        <title>Whole Genome Shotgun Sequence of Streptomyces spongiicola strain 531S.</title>
        <authorList>
            <person name="Dohra H."/>
            <person name="Kodani S."/>
        </authorList>
    </citation>
    <scope>NUCLEOTIDE SEQUENCE [LARGE SCALE GENOMIC DNA]</scope>
    <source>
        <strain evidence="1 2">531S</strain>
    </source>
</reference>
<dbReference type="EMBL" id="BGZL01000011">
    <property type="protein sequence ID" value="GBQ02491.1"/>
    <property type="molecule type" value="Genomic_DNA"/>
</dbReference>
<evidence type="ECO:0000313" key="2">
    <source>
        <dbReference type="Proteomes" id="UP000265354"/>
    </source>
</evidence>
<comment type="caution">
    <text evidence="1">The sequence shown here is derived from an EMBL/GenBank/DDBJ whole genome shotgun (WGS) entry which is preliminary data.</text>
</comment>
<gene>
    <name evidence="1" type="ORF">SSP531S_39500</name>
</gene>
<proteinExistence type="predicted"/>
<dbReference type="Proteomes" id="UP000265354">
    <property type="component" value="Unassembled WGS sequence"/>
</dbReference>
<organism evidence="1 2">
    <name type="scientific">Streptomyces spongiicola</name>
    <dbReference type="NCBI Taxonomy" id="1690221"/>
    <lineage>
        <taxon>Bacteria</taxon>
        <taxon>Bacillati</taxon>
        <taxon>Actinomycetota</taxon>
        <taxon>Actinomycetes</taxon>
        <taxon>Kitasatosporales</taxon>
        <taxon>Streptomycetaceae</taxon>
        <taxon>Streptomyces</taxon>
    </lineage>
</organism>
<evidence type="ECO:0000313" key="1">
    <source>
        <dbReference type="EMBL" id="GBQ02491.1"/>
    </source>
</evidence>
<name>A0A388T2X7_9ACTN</name>
<protein>
    <submittedName>
        <fullName evidence="1">Uncharacterized protein</fullName>
    </submittedName>
</protein>
<sequence>MLWLTDRGPRTATGPARVCPRTRPVSAGVCPPRTRPVVRLLGDRASRITGVVLSRDGGIQVS</sequence>
<accession>A0A388T2X7</accession>